<evidence type="ECO:0000256" key="11">
    <source>
        <dbReference type="ARBA" id="ARBA00047836"/>
    </source>
</evidence>
<gene>
    <name evidence="14" type="primary">dapA</name>
    <name evidence="14" type="ORF">RM573_06475</name>
</gene>
<evidence type="ECO:0000256" key="8">
    <source>
        <dbReference type="ARBA" id="ARBA00023154"/>
    </source>
</evidence>
<evidence type="ECO:0000256" key="9">
    <source>
        <dbReference type="ARBA" id="ARBA00023239"/>
    </source>
</evidence>
<keyword evidence="9 13" id="KW-0456">Lyase</keyword>
<organism evidence="14 15">
    <name type="scientific">Thalassotalea castellviae</name>
    <dbReference type="NCBI Taxonomy" id="3075612"/>
    <lineage>
        <taxon>Bacteria</taxon>
        <taxon>Pseudomonadati</taxon>
        <taxon>Pseudomonadota</taxon>
        <taxon>Gammaproteobacteria</taxon>
        <taxon>Alteromonadales</taxon>
        <taxon>Colwelliaceae</taxon>
        <taxon>Thalassotalea</taxon>
    </lineage>
</organism>
<dbReference type="PROSITE" id="PS00666">
    <property type="entry name" value="DHDPS_2"/>
    <property type="match status" value="1"/>
</dbReference>
<dbReference type="InterPro" id="IPR002220">
    <property type="entry name" value="DapA-like"/>
</dbReference>
<keyword evidence="8" id="KW-0457">Lysine biosynthesis</keyword>
<dbReference type="RefSeq" id="WP_311579047.1">
    <property type="nucleotide sequence ID" value="NZ_JAVRIF010000003.1"/>
</dbReference>
<dbReference type="NCBIfam" id="TIGR00674">
    <property type="entry name" value="dapA"/>
    <property type="match status" value="1"/>
</dbReference>
<dbReference type="EMBL" id="JAVRIF010000003">
    <property type="protein sequence ID" value="MDT0603236.1"/>
    <property type="molecule type" value="Genomic_DNA"/>
</dbReference>
<evidence type="ECO:0000256" key="3">
    <source>
        <dbReference type="ARBA" id="ARBA00007592"/>
    </source>
</evidence>
<evidence type="ECO:0000256" key="10">
    <source>
        <dbReference type="ARBA" id="ARBA00023270"/>
    </source>
</evidence>
<dbReference type="PANTHER" id="PTHR12128">
    <property type="entry name" value="DIHYDRODIPICOLINATE SYNTHASE"/>
    <property type="match status" value="1"/>
</dbReference>
<comment type="similarity">
    <text evidence="3 13">Belongs to the DapA family.</text>
</comment>
<dbReference type="GO" id="GO:0008840">
    <property type="term" value="F:4-hydroxy-tetrahydrodipicolinate synthase activity"/>
    <property type="evidence" value="ECO:0007669"/>
    <property type="project" value="UniProtKB-EC"/>
</dbReference>
<protein>
    <recommendedName>
        <fullName evidence="4 12">4-hydroxy-tetrahydrodipicolinate synthase</fullName>
        <ecNumber evidence="4 12">4.3.3.7</ecNumber>
    </recommendedName>
</protein>
<evidence type="ECO:0000256" key="7">
    <source>
        <dbReference type="ARBA" id="ARBA00022915"/>
    </source>
</evidence>
<keyword evidence="6" id="KW-0028">Amino-acid biosynthesis</keyword>
<keyword evidence="7" id="KW-0220">Diaminopimelate biosynthesis</keyword>
<evidence type="ECO:0000256" key="1">
    <source>
        <dbReference type="ARBA" id="ARBA00003294"/>
    </source>
</evidence>
<comment type="catalytic activity">
    <reaction evidence="11">
        <text>L-aspartate 4-semialdehyde + pyruvate = (2S,4S)-4-hydroxy-2,3,4,5-tetrahydrodipicolinate + H2O + H(+)</text>
        <dbReference type="Rhea" id="RHEA:34171"/>
        <dbReference type="ChEBI" id="CHEBI:15361"/>
        <dbReference type="ChEBI" id="CHEBI:15377"/>
        <dbReference type="ChEBI" id="CHEBI:15378"/>
        <dbReference type="ChEBI" id="CHEBI:67139"/>
        <dbReference type="ChEBI" id="CHEBI:537519"/>
        <dbReference type="EC" id="4.3.3.7"/>
    </reaction>
</comment>
<dbReference type="Pfam" id="PF00701">
    <property type="entry name" value="DHDPS"/>
    <property type="match status" value="1"/>
</dbReference>
<keyword evidence="5" id="KW-0963">Cytoplasm</keyword>
<dbReference type="Proteomes" id="UP001266357">
    <property type="component" value="Unassembled WGS sequence"/>
</dbReference>
<comment type="pathway">
    <text evidence="2">Amino-acid biosynthesis; L-lysine biosynthesis via DAP pathway; (S)-tetrahydrodipicolinate from L-aspartate: step 3/4.</text>
</comment>
<dbReference type="PANTHER" id="PTHR12128:SF66">
    <property type="entry name" value="4-HYDROXY-2-OXOGLUTARATE ALDOLASE, MITOCHONDRIAL"/>
    <property type="match status" value="1"/>
</dbReference>
<dbReference type="InterPro" id="IPR020625">
    <property type="entry name" value="Schiff_base-form_aldolases_AS"/>
</dbReference>
<name>A0ABU2ZZ85_9GAMM</name>
<evidence type="ECO:0000313" key="15">
    <source>
        <dbReference type="Proteomes" id="UP001266357"/>
    </source>
</evidence>
<evidence type="ECO:0000256" key="5">
    <source>
        <dbReference type="ARBA" id="ARBA00022490"/>
    </source>
</evidence>
<keyword evidence="15" id="KW-1185">Reference proteome</keyword>
<evidence type="ECO:0000256" key="6">
    <source>
        <dbReference type="ARBA" id="ARBA00022605"/>
    </source>
</evidence>
<proteinExistence type="inferred from homology"/>
<dbReference type="SUPFAM" id="SSF51569">
    <property type="entry name" value="Aldolase"/>
    <property type="match status" value="1"/>
</dbReference>
<dbReference type="InterPro" id="IPR005263">
    <property type="entry name" value="DapA"/>
</dbReference>
<comment type="function">
    <text evidence="1">Catalyzes the condensation of (S)-aspartate-beta-semialdehyde [(S)-ASA] and pyruvate to 4-hydroxy-tetrahydrodipicolinate (HTPA).</text>
</comment>
<dbReference type="SMART" id="SM01130">
    <property type="entry name" value="DHDPS"/>
    <property type="match status" value="1"/>
</dbReference>
<comment type="caution">
    <text evidence="14">The sequence shown here is derived from an EMBL/GenBank/DDBJ whole genome shotgun (WGS) entry which is preliminary data.</text>
</comment>
<dbReference type="PRINTS" id="PR00146">
    <property type="entry name" value="DHPICSNTHASE"/>
</dbReference>
<dbReference type="PIRSF" id="PIRSF001365">
    <property type="entry name" value="DHDPS"/>
    <property type="match status" value="1"/>
</dbReference>
<dbReference type="InterPro" id="IPR013785">
    <property type="entry name" value="Aldolase_TIM"/>
</dbReference>
<evidence type="ECO:0000313" key="14">
    <source>
        <dbReference type="EMBL" id="MDT0603236.1"/>
    </source>
</evidence>
<evidence type="ECO:0000256" key="13">
    <source>
        <dbReference type="PIRNR" id="PIRNR001365"/>
    </source>
</evidence>
<sequence length="314" mass="34438">MNQTNSATKNQSQQIQTVAQTRLWTALVTPMLLNGDVDFVTLEKLAIEQANAGNGIALLGSTGEGLALTPTEQLSVVKCVCALSLTVPLMVSVGGYNLPNQLAWISQCNDLEISAYLLTCPIYTKPGEVGLTHWFSELLEQSEHPCMIYNIPSRSGINIPLAVMKNIQSHKNCWAMKEASGDMDTFKSYAQQCPELDIYSGEDAMVAHLLEAGVKGLVSVAANVWPQATHRYVNMALAGQHQTLFPIWDKAVEALFQVASPIPVKVLMHLTNRLNYPTLRAPLTALEITDNPFALKSLMAIDIEINQWLEQSQS</sequence>
<keyword evidence="10" id="KW-0704">Schiff base</keyword>
<evidence type="ECO:0000256" key="2">
    <source>
        <dbReference type="ARBA" id="ARBA00005120"/>
    </source>
</evidence>
<dbReference type="EC" id="4.3.3.7" evidence="4 12"/>
<reference evidence="14 15" key="1">
    <citation type="submission" date="2023-09" db="EMBL/GenBank/DDBJ databases">
        <authorList>
            <person name="Rey-Velasco X."/>
        </authorList>
    </citation>
    <scope>NUCLEOTIDE SEQUENCE [LARGE SCALE GENOMIC DNA]</scope>
    <source>
        <strain evidence="14 15">W431</strain>
    </source>
</reference>
<evidence type="ECO:0000256" key="12">
    <source>
        <dbReference type="NCBIfam" id="TIGR00674"/>
    </source>
</evidence>
<evidence type="ECO:0000256" key="4">
    <source>
        <dbReference type="ARBA" id="ARBA00012086"/>
    </source>
</evidence>
<dbReference type="Gene3D" id="3.20.20.70">
    <property type="entry name" value="Aldolase class I"/>
    <property type="match status" value="1"/>
</dbReference>
<accession>A0ABU2ZZ85</accession>